<dbReference type="Gene3D" id="3.40.50.720">
    <property type="entry name" value="NAD(P)-binding Rossmann-like Domain"/>
    <property type="match status" value="2"/>
</dbReference>
<dbReference type="RefSeq" id="WP_168150894.1">
    <property type="nucleotide sequence ID" value="NZ_JAAWVT010000001.1"/>
</dbReference>
<organism evidence="7 8">
    <name type="scientific">Paeniglutamicibacter terrestris</name>
    <dbReference type="NCBI Taxonomy" id="2723403"/>
    <lineage>
        <taxon>Bacteria</taxon>
        <taxon>Bacillati</taxon>
        <taxon>Actinomycetota</taxon>
        <taxon>Actinomycetes</taxon>
        <taxon>Micrococcales</taxon>
        <taxon>Micrococcaceae</taxon>
        <taxon>Paeniglutamicibacter</taxon>
    </lineage>
</organism>
<dbReference type="PANTHER" id="PTHR42789:SF1">
    <property type="entry name" value="D-ISOMER SPECIFIC 2-HYDROXYACID DEHYDROGENASE FAMILY PROTEIN (AFU_ORTHOLOGUE AFUA_6G10090)"/>
    <property type="match status" value="1"/>
</dbReference>
<gene>
    <name evidence="7" type="ORF">HED64_04715</name>
</gene>
<evidence type="ECO:0000256" key="4">
    <source>
        <dbReference type="RuleBase" id="RU003719"/>
    </source>
</evidence>
<evidence type="ECO:0000259" key="6">
    <source>
        <dbReference type="Pfam" id="PF02826"/>
    </source>
</evidence>
<dbReference type="EMBL" id="JAAWVT010000001">
    <property type="protein sequence ID" value="NKG20015.1"/>
    <property type="molecule type" value="Genomic_DNA"/>
</dbReference>
<sequence length="319" mass="34500">MRIAILDDYQNVARSMADWESLNGKISVFTEFLGHDDDSVCETLQDFDVVVMMRERTPFTAQRLRRLPALKLLVTTGMRNAAIDLQAALELGITVCGTSGSPAAASEHTWALIMAAARRLDLELFSAARPRTADQPWQQSLGTELRGKTLGLYGLGKLGSQVATIGQAFGMRVIAHSQNLTAERTTELGVELVSQEQLFARSDVLSIHLKLSERTTAVVGAQQLALMKPGSILINTSRSAIIVQDALLAALGSGAPKVAAIDVFDIEPLKENNRLLQTPGVIATPHLGYVTEDQYRIFYSGALEDIAAWAAGTPINVLT</sequence>
<dbReference type="Pfam" id="PF02826">
    <property type="entry name" value="2-Hacid_dh_C"/>
    <property type="match status" value="1"/>
</dbReference>
<evidence type="ECO:0000256" key="3">
    <source>
        <dbReference type="ARBA" id="ARBA00023027"/>
    </source>
</evidence>
<dbReference type="InterPro" id="IPR036291">
    <property type="entry name" value="NAD(P)-bd_dom_sf"/>
</dbReference>
<dbReference type="InterPro" id="IPR006140">
    <property type="entry name" value="D-isomer_DH_NAD-bd"/>
</dbReference>
<keyword evidence="2 4" id="KW-0560">Oxidoreductase</keyword>
<dbReference type="InterPro" id="IPR006139">
    <property type="entry name" value="D-isomer_2_OHA_DH_cat_dom"/>
</dbReference>
<comment type="similarity">
    <text evidence="1 4">Belongs to the D-isomer specific 2-hydroxyacid dehydrogenase family.</text>
</comment>
<feature type="domain" description="D-isomer specific 2-hydroxyacid dehydrogenase NAD-binding" evidence="6">
    <location>
        <begin position="112"/>
        <end position="288"/>
    </location>
</feature>
<dbReference type="SUPFAM" id="SSF52283">
    <property type="entry name" value="Formate/glycerate dehydrogenase catalytic domain-like"/>
    <property type="match status" value="1"/>
</dbReference>
<name>A0ABX1G364_9MICC</name>
<evidence type="ECO:0000313" key="8">
    <source>
        <dbReference type="Proteomes" id="UP000746595"/>
    </source>
</evidence>
<dbReference type="PANTHER" id="PTHR42789">
    <property type="entry name" value="D-ISOMER SPECIFIC 2-HYDROXYACID DEHYDROGENASE FAMILY PROTEIN (AFU_ORTHOLOGUE AFUA_6G10090)"/>
    <property type="match status" value="1"/>
</dbReference>
<dbReference type="InterPro" id="IPR050857">
    <property type="entry name" value="D-2-hydroxyacid_DH"/>
</dbReference>
<keyword evidence="8" id="KW-1185">Reference proteome</keyword>
<reference evidence="7 8" key="1">
    <citation type="submission" date="2020-04" db="EMBL/GenBank/DDBJ databases">
        <title>Paeniglutamicibacter sp. ANT13_2, a novel actinomycete isolated from sediment in Antarctica.</title>
        <authorList>
            <person name="Sakdapetsiri C."/>
            <person name="Pinyakong O."/>
        </authorList>
    </citation>
    <scope>NUCLEOTIDE SEQUENCE [LARGE SCALE GENOMIC DNA]</scope>
    <source>
        <strain evidence="7 8">ANT13_2</strain>
    </source>
</reference>
<dbReference type="CDD" id="cd12169">
    <property type="entry name" value="PGDH_like_1"/>
    <property type="match status" value="1"/>
</dbReference>
<evidence type="ECO:0000259" key="5">
    <source>
        <dbReference type="Pfam" id="PF00389"/>
    </source>
</evidence>
<feature type="domain" description="D-isomer specific 2-hydroxyacid dehydrogenase catalytic" evidence="5">
    <location>
        <begin position="25"/>
        <end position="316"/>
    </location>
</feature>
<accession>A0ABX1G364</accession>
<evidence type="ECO:0000256" key="1">
    <source>
        <dbReference type="ARBA" id="ARBA00005854"/>
    </source>
</evidence>
<keyword evidence="3" id="KW-0520">NAD</keyword>
<evidence type="ECO:0000313" key="7">
    <source>
        <dbReference type="EMBL" id="NKG20015.1"/>
    </source>
</evidence>
<dbReference type="SUPFAM" id="SSF51735">
    <property type="entry name" value="NAD(P)-binding Rossmann-fold domains"/>
    <property type="match status" value="1"/>
</dbReference>
<proteinExistence type="inferred from homology"/>
<evidence type="ECO:0000256" key="2">
    <source>
        <dbReference type="ARBA" id="ARBA00023002"/>
    </source>
</evidence>
<comment type="caution">
    <text evidence="7">The sequence shown here is derived from an EMBL/GenBank/DDBJ whole genome shotgun (WGS) entry which is preliminary data.</text>
</comment>
<dbReference type="Proteomes" id="UP000746595">
    <property type="component" value="Unassembled WGS sequence"/>
</dbReference>
<protein>
    <submittedName>
        <fullName evidence="7">D-2-hydroxyacid dehydrogenase family protein</fullName>
    </submittedName>
</protein>
<dbReference type="Pfam" id="PF00389">
    <property type="entry name" value="2-Hacid_dh"/>
    <property type="match status" value="1"/>
</dbReference>